<accession>A0ABW2Z923</accession>
<dbReference type="NCBIfam" id="TIGR04057">
    <property type="entry name" value="SusC_RagA_signa"/>
    <property type="match status" value="1"/>
</dbReference>
<keyword evidence="7 8" id="KW-0998">Cell outer membrane</keyword>
<evidence type="ECO:0000256" key="5">
    <source>
        <dbReference type="ARBA" id="ARBA00023077"/>
    </source>
</evidence>
<comment type="subcellular location">
    <subcellularLocation>
        <location evidence="1 8">Cell outer membrane</location>
        <topology evidence="1 8">Multi-pass membrane protein</topology>
    </subcellularLocation>
</comment>
<evidence type="ECO:0000256" key="9">
    <source>
        <dbReference type="RuleBase" id="RU003357"/>
    </source>
</evidence>
<comment type="caution">
    <text evidence="12">The sequence shown here is derived from an EMBL/GenBank/DDBJ whole genome shotgun (WGS) entry which is preliminary data.</text>
</comment>
<keyword evidence="4 8" id="KW-0812">Transmembrane</keyword>
<dbReference type="PROSITE" id="PS52016">
    <property type="entry name" value="TONB_DEPENDENT_REC_3"/>
    <property type="match status" value="1"/>
</dbReference>
<sequence>MISSLIFNYEEVIINQLIKNNMQKSIFKSIFCRAKHNYFILLFSLVSHFAIAQQIVVGSVTDAKGLKLPGVSVLEKNTANGVVTDFDGNFSIQVQPNSVLAFSYLGYISQEILVNDKSRIDITLIENIESLNEVVVIGYGTVNKRDLTGSVDNIKASEILEGNPSSSINKALQGRIAGVSVSQNDGAPGAGVSIQIRGANSFSTNTQPLYIVDGIPYDVASMAFDDSANQNNNQTSNALAGINPNDIESIEVLKDASATAIYGSRGSNGVVMITTKRGVKGYDKIEFSSNTSFSHMANKVNVLKPYEYALYRNEQYFNSKKYDGLEYTYLPFNGSWTYSRDVNGEIDYETGKYSPLPEDYLNPGFYNDDFGNSSLVEGSDWLDGILQTSFSKEYNMRVSGGSDKGWYTFSGNYYDQEGTIKNTGYERLTLRANIGRKVRDWIDLGVNINYTNSNTDFTKSNSQDYGIIKSAMRFPVNYSKNISLDESDELNWLASNPIVYVNSAKDRVRAINIFTSSYVELQLQKNLKFRQNIGLSYSSNNRGTYYSRHTQEGRPPINGKAGLSDSWHQKLTAESIFTYDKKFNNNHRLNIVGGFTYEESNYARKSISATNFPTDLTKYYDISQGLVQNLPSSSRGQTSLMSLLGRLNYSLFNKYNFTVSYRRDGSSKFAENNKFANFASGAFSWRASEEKFIKNLNFFDDLKFRLSYGQTGNQGISAYQTQVYLSTSNYPFGGSLSSGFSESTWRGALNPNLKWETTEQFNIGLDFSIFNNHLDLTVEYYLKKTRDLLQRVGTPSSSGFDTMWTNSGNVINKGLEISTSFKVIDRNKFKWNVDANISFNKNKIGGLKGDQFGAELWYGVDQFFIQRNGLPIGTMYGYVEDGLYDNKAEVLADPVNATVTNPESFIGEVKYRDINKDGAITAADKTVIGDANPDYTFGLTNNFKFKGFNLGFFFQGVIGNDLFNGNLTNIDIANIANIPEFVYNSRWIDGADNTNAKWPKAIRTYTRNLLVSNRHIEDGSYVRLKNINLGYTFNSKFKGINKIYLYGGVSNVFTISNYSWFDPDVNAFAGDASRKGVDIYSYPSSRTYSIGFNVEF</sequence>
<keyword evidence="13" id="KW-1185">Reference proteome</keyword>
<evidence type="ECO:0000259" key="11">
    <source>
        <dbReference type="Pfam" id="PF07715"/>
    </source>
</evidence>
<dbReference type="Gene3D" id="2.60.40.1120">
    <property type="entry name" value="Carboxypeptidase-like, regulatory domain"/>
    <property type="match status" value="1"/>
</dbReference>
<dbReference type="InterPro" id="IPR012910">
    <property type="entry name" value="Plug_dom"/>
</dbReference>
<keyword evidence="6 8" id="KW-0472">Membrane</keyword>
<dbReference type="InterPro" id="IPR008969">
    <property type="entry name" value="CarboxyPept-like_regulatory"/>
</dbReference>
<dbReference type="InterPro" id="IPR000531">
    <property type="entry name" value="Beta-barrel_TonB"/>
</dbReference>
<dbReference type="Pfam" id="PF00593">
    <property type="entry name" value="TonB_dep_Rec_b-barrel"/>
    <property type="match status" value="1"/>
</dbReference>
<name>A0ABW2Z923_9FLAO</name>
<feature type="domain" description="TonB-dependent receptor plug" evidence="11">
    <location>
        <begin position="144"/>
        <end position="270"/>
    </location>
</feature>
<dbReference type="EMBL" id="JBHTIC010000019">
    <property type="protein sequence ID" value="MFD0762864.1"/>
    <property type="molecule type" value="Genomic_DNA"/>
</dbReference>
<proteinExistence type="inferred from homology"/>
<evidence type="ECO:0000256" key="6">
    <source>
        <dbReference type="ARBA" id="ARBA00023136"/>
    </source>
</evidence>
<evidence type="ECO:0000256" key="7">
    <source>
        <dbReference type="ARBA" id="ARBA00023237"/>
    </source>
</evidence>
<reference evidence="13" key="1">
    <citation type="journal article" date="2019" name="Int. J. Syst. Evol. Microbiol.">
        <title>The Global Catalogue of Microorganisms (GCM) 10K type strain sequencing project: providing services to taxonomists for standard genome sequencing and annotation.</title>
        <authorList>
            <consortium name="The Broad Institute Genomics Platform"/>
            <consortium name="The Broad Institute Genome Sequencing Center for Infectious Disease"/>
            <person name="Wu L."/>
            <person name="Ma J."/>
        </authorList>
    </citation>
    <scope>NUCLEOTIDE SEQUENCE [LARGE SCALE GENOMIC DNA]</scope>
    <source>
        <strain evidence="13">CCUG 60022</strain>
    </source>
</reference>
<evidence type="ECO:0000256" key="8">
    <source>
        <dbReference type="PROSITE-ProRule" id="PRU01360"/>
    </source>
</evidence>
<evidence type="ECO:0000256" key="1">
    <source>
        <dbReference type="ARBA" id="ARBA00004571"/>
    </source>
</evidence>
<keyword evidence="2 8" id="KW-0813">Transport</keyword>
<protein>
    <submittedName>
        <fullName evidence="12">SusC/RagA family TonB-linked outer membrane protein</fullName>
    </submittedName>
</protein>
<dbReference type="NCBIfam" id="TIGR04056">
    <property type="entry name" value="OMP_RagA_SusC"/>
    <property type="match status" value="1"/>
</dbReference>
<keyword evidence="3 8" id="KW-1134">Transmembrane beta strand</keyword>
<dbReference type="RefSeq" id="WP_386783374.1">
    <property type="nucleotide sequence ID" value="NZ_JBHTIC010000019.1"/>
</dbReference>
<comment type="similarity">
    <text evidence="8 9">Belongs to the TonB-dependent receptor family.</text>
</comment>
<dbReference type="InterPro" id="IPR037066">
    <property type="entry name" value="Plug_dom_sf"/>
</dbReference>
<dbReference type="Pfam" id="PF07715">
    <property type="entry name" value="Plug"/>
    <property type="match status" value="1"/>
</dbReference>
<evidence type="ECO:0000256" key="3">
    <source>
        <dbReference type="ARBA" id="ARBA00022452"/>
    </source>
</evidence>
<evidence type="ECO:0000313" key="13">
    <source>
        <dbReference type="Proteomes" id="UP001597032"/>
    </source>
</evidence>
<evidence type="ECO:0000256" key="2">
    <source>
        <dbReference type="ARBA" id="ARBA00022448"/>
    </source>
</evidence>
<evidence type="ECO:0000256" key="4">
    <source>
        <dbReference type="ARBA" id="ARBA00022692"/>
    </source>
</evidence>
<dbReference type="InterPro" id="IPR023997">
    <property type="entry name" value="TonB-dep_OMP_SusC/RagA_CS"/>
</dbReference>
<dbReference type="Pfam" id="PF13715">
    <property type="entry name" value="CarbopepD_reg_2"/>
    <property type="match status" value="1"/>
</dbReference>
<dbReference type="InterPro" id="IPR036942">
    <property type="entry name" value="Beta-barrel_TonB_sf"/>
</dbReference>
<dbReference type="SUPFAM" id="SSF56935">
    <property type="entry name" value="Porins"/>
    <property type="match status" value="1"/>
</dbReference>
<feature type="domain" description="TonB-dependent receptor-like beta-barrel" evidence="10">
    <location>
        <begin position="451"/>
        <end position="1052"/>
    </location>
</feature>
<evidence type="ECO:0000259" key="10">
    <source>
        <dbReference type="Pfam" id="PF00593"/>
    </source>
</evidence>
<dbReference type="Gene3D" id="2.170.130.10">
    <property type="entry name" value="TonB-dependent receptor, plug domain"/>
    <property type="match status" value="1"/>
</dbReference>
<dbReference type="Proteomes" id="UP001597032">
    <property type="component" value="Unassembled WGS sequence"/>
</dbReference>
<organism evidence="12 13">
    <name type="scientific">Lutibacter aestuarii</name>
    <dbReference type="NCBI Taxonomy" id="861111"/>
    <lineage>
        <taxon>Bacteria</taxon>
        <taxon>Pseudomonadati</taxon>
        <taxon>Bacteroidota</taxon>
        <taxon>Flavobacteriia</taxon>
        <taxon>Flavobacteriales</taxon>
        <taxon>Flavobacteriaceae</taxon>
        <taxon>Lutibacter</taxon>
    </lineage>
</organism>
<dbReference type="SUPFAM" id="SSF49464">
    <property type="entry name" value="Carboxypeptidase regulatory domain-like"/>
    <property type="match status" value="1"/>
</dbReference>
<dbReference type="Gene3D" id="2.40.170.20">
    <property type="entry name" value="TonB-dependent receptor, beta-barrel domain"/>
    <property type="match status" value="1"/>
</dbReference>
<evidence type="ECO:0000313" key="12">
    <source>
        <dbReference type="EMBL" id="MFD0762864.1"/>
    </source>
</evidence>
<dbReference type="InterPro" id="IPR039426">
    <property type="entry name" value="TonB-dep_rcpt-like"/>
</dbReference>
<keyword evidence="5 9" id="KW-0798">TonB box</keyword>
<gene>
    <name evidence="12" type="ORF">ACFQZW_12300</name>
</gene>
<dbReference type="InterPro" id="IPR023996">
    <property type="entry name" value="TonB-dep_OMP_SusC/RagA"/>
</dbReference>